<proteinExistence type="predicted"/>
<dbReference type="InterPro" id="IPR001810">
    <property type="entry name" value="F-box_dom"/>
</dbReference>
<keyword evidence="3" id="KW-1185">Reference proteome</keyword>
<name>A0A0C3BBT2_SERVB</name>
<evidence type="ECO:0000313" key="3">
    <source>
        <dbReference type="Proteomes" id="UP000054097"/>
    </source>
</evidence>
<accession>A0A0C3BBT2</accession>
<sequence length="536" mass="60715">MRLLDLPAELIVLALSHSNIQEVHSFQLVCRAADIVCKSHHASIYRALAVHYDLAQETQTLEQLLASRRLYFDWLKQPTVDSEEGSALEEASLVESWQDYVKCHFLLERNWKDGKYVVRPRFDANGAHRIQIDEVEGTILSTRTTGSLRSECIKDDVTLWTHFATPAWAHCEFDNGFLIWGRRDRTIEVWRRDADQINDPLPACNPHDDQRMQYTQSQKQVLEAMEDLPSDSDTSESDSLAKPKQATDLVAPIRGCFQPFGLLDPPTSTSASRYVHPHLVLATRLLETVYVYDIPNNRLAQTISLEPADDGRPSTVYYVEHSRTHVFICTEDAVHVYSKADGKLYATVRTDIVPDLWLVVPRVPIWPSKSVGIEETQRERLIAVNPAQTRPHASGEFCAVHVSPCGNIWVIMNERNYILVIIGGNEDPTRMRVATIVLNDPELVYLAFDGHHIAVAGSQGIHVVSLDRYRDPTVDSERTLTRLIKSHVLLIPMKHVDMRSTSCLQLTDTAIWHVARKSLREFGSVITSLDFASIKV</sequence>
<dbReference type="Proteomes" id="UP000054097">
    <property type="component" value="Unassembled WGS sequence"/>
</dbReference>
<dbReference type="OrthoDB" id="550575at2759"/>
<dbReference type="HOGENOM" id="CLU_021592_0_0_1"/>
<dbReference type="PROSITE" id="PS50181">
    <property type="entry name" value="FBOX"/>
    <property type="match status" value="1"/>
</dbReference>
<gene>
    <name evidence="2" type="ORF">M408DRAFT_328796</name>
</gene>
<reference evidence="3" key="2">
    <citation type="submission" date="2015-01" db="EMBL/GenBank/DDBJ databases">
        <title>Evolutionary Origins and Diversification of the Mycorrhizal Mutualists.</title>
        <authorList>
            <consortium name="DOE Joint Genome Institute"/>
            <consortium name="Mycorrhizal Genomics Consortium"/>
            <person name="Kohler A."/>
            <person name="Kuo A."/>
            <person name="Nagy L.G."/>
            <person name="Floudas D."/>
            <person name="Copeland A."/>
            <person name="Barry K.W."/>
            <person name="Cichocki N."/>
            <person name="Veneault-Fourrey C."/>
            <person name="LaButti K."/>
            <person name="Lindquist E.A."/>
            <person name="Lipzen A."/>
            <person name="Lundell T."/>
            <person name="Morin E."/>
            <person name="Murat C."/>
            <person name="Riley R."/>
            <person name="Ohm R."/>
            <person name="Sun H."/>
            <person name="Tunlid A."/>
            <person name="Henrissat B."/>
            <person name="Grigoriev I.V."/>
            <person name="Hibbett D.S."/>
            <person name="Martin F."/>
        </authorList>
    </citation>
    <scope>NUCLEOTIDE SEQUENCE [LARGE SCALE GENOMIC DNA]</scope>
    <source>
        <strain evidence="3">MAFF 305830</strain>
    </source>
</reference>
<organism evidence="2 3">
    <name type="scientific">Serendipita vermifera MAFF 305830</name>
    <dbReference type="NCBI Taxonomy" id="933852"/>
    <lineage>
        <taxon>Eukaryota</taxon>
        <taxon>Fungi</taxon>
        <taxon>Dikarya</taxon>
        <taxon>Basidiomycota</taxon>
        <taxon>Agaricomycotina</taxon>
        <taxon>Agaricomycetes</taxon>
        <taxon>Sebacinales</taxon>
        <taxon>Serendipitaceae</taxon>
        <taxon>Serendipita</taxon>
    </lineage>
</organism>
<protein>
    <recommendedName>
        <fullName evidence="1">F-box domain-containing protein</fullName>
    </recommendedName>
</protein>
<feature type="domain" description="F-box" evidence="1">
    <location>
        <begin position="1"/>
        <end position="48"/>
    </location>
</feature>
<dbReference type="SUPFAM" id="SSF101908">
    <property type="entry name" value="Putative isomerase YbhE"/>
    <property type="match status" value="1"/>
</dbReference>
<evidence type="ECO:0000313" key="2">
    <source>
        <dbReference type="EMBL" id="KIM29554.1"/>
    </source>
</evidence>
<dbReference type="EMBL" id="KN824288">
    <property type="protein sequence ID" value="KIM29554.1"/>
    <property type="molecule type" value="Genomic_DNA"/>
</dbReference>
<reference evidence="2 3" key="1">
    <citation type="submission" date="2014-04" db="EMBL/GenBank/DDBJ databases">
        <authorList>
            <consortium name="DOE Joint Genome Institute"/>
            <person name="Kuo A."/>
            <person name="Zuccaro A."/>
            <person name="Kohler A."/>
            <person name="Nagy L.G."/>
            <person name="Floudas D."/>
            <person name="Copeland A."/>
            <person name="Barry K.W."/>
            <person name="Cichocki N."/>
            <person name="Veneault-Fourrey C."/>
            <person name="LaButti K."/>
            <person name="Lindquist E.A."/>
            <person name="Lipzen A."/>
            <person name="Lundell T."/>
            <person name="Morin E."/>
            <person name="Murat C."/>
            <person name="Sun H."/>
            <person name="Tunlid A."/>
            <person name="Henrissat B."/>
            <person name="Grigoriev I.V."/>
            <person name="Hibbett D.S."/>
            <person name="Martin F."/>
            <person name="Nordberg H.P."/>
            <person name="Cantor M.N."/>
            <person name="Hua S.X."/>
        </authorList>
    </citation>
    <scope>NUCLEOTIDE SEQUENCE [LARGE SCALE GENOMIC DNA]</scope>
    <source>
        <strain evidence="2 3">MAFF 305830</strain>
    </source>
</reference>
<evidence type="ECO:0000259" key="1">
    <source>
        <dbReference type="PROSITE" id="PS50181"/>
    </source>
</evidence>
<dbReference type="AlphaFoldDB" id="A0A0C3BBT2"/>
<dbReference type="STRING" id="933852.A0A0C3BBT2"/>